<reference evidence="2 3" key="1">
    <citation type="journal article" date="2014" name="Antonie Van Leeuwenhoek">
        <title>Hyphomonas beringensis sp. nov. and Hyphomonas chukchiensis sp. nov., isolated from surface seawater of the Bering Sea and Chukchi Sea.</title>
        <authorList>
            <person name="Li C."/>
            <person name="Lai Q."/>
            <person name="Li G."/>
            <person name="Dong C."/>
            <person name="Wang J."/>
            <person name="Liao Y."/>
            <person name="Shao Z."/>
        </authorList>
    </citation>
    <scope>NUCLEOTIDE SEQUENCE [LARGE SCALE GENOMIC DNA]</scope>
    <source>
        <strain evidence="2 3">MHS-2</strain>
    </source>
</reference>
<dbReference type="CDD" id="cd11614">
    <property type="entry name" value="SAF_CpaB_FlgA_like"/>
    <property type="match status" value="1"/>
</dbReference>
<dbReference type="OrthoDB" id="163768at2"/>
<gene>
    <name evidence="2" type="ORF">HJO_01230</name>
</gene>
<feature type="domain" description="SAF" evidence="1">
    <location>
        <begin position="46"/>
        <end position="109"/>
    </location>
</feature>
<dbReference type="InterPro" id="IPR031571">
    <property type="entry name" value="RcpC_dom"/>
</dbReference>
<dbReference type="eggNOG" id="COG3745">
    <property type="taxonomic scope" value="Bacteria"/>
</dbReference>
<dbReference type="SMART" id="SM00858">
    <property type="entry name" value="SAF"/>
    <property type="match status" value="1"/>
</dbReference>
<name>A0A059FTF4_9PROT</name>
<evidence type="ECO:0000313" key="2">
    <source>
        <dbReference type="EMBL" id="KCZ93955.1"/>
    </source>
</evidence>
<dbReference type="InterPro" id="IPR013974">
    <property type="entry name" value="SAF"/>
</dbReference>
<dbReference type="Pfam" id="PF16976">
    <property type="entry name" value="RcpC"/>
    <property type="match status" value="1"/>
</dbReference>
<dbReference type="Proteomes" id="UP000025171">
    <property type="component" value="Unassembled WGS sequence"/>
</dbReference>
<dbReference type="InterPro" id="IPR017592">
    <property type="entry name" value="Pilus_assmbl_Flp-typ_CpaB"/>
</dbReference>
<sequence length="294" mass="30576">MKATPLISLGLSLVLGAGAIFVGRQYMTSNASDAAAASFVPAVEMSGILIATATIETGDLVDGSMMKAASWPTEAIPEGAMRSVDELKDVVYARGLILPGEPIMREKLDDTGAVLTLAASITPGMRAVSVVVGNDTGVAGFVLPGDRVDVNEFLPLETLGRSRVSESDGMRTSGDLVARSVLKNVKVLAVDQTFDPGLEGALPSNTVTLEVTPAGALTLGAASQRNALGLSLIGRKEEAVVVAEERKEPVRRVVRAAPVRRAPSTTTVRVINGDAETKVTAPVAKQKETKEEAS</sequence>
<evidence type="ECO:0000259" key="1">
    <source>
        <dbReference type="SMART" id="SM00858"/>
    </source>
</evidence>
<dbReference type="NCBIfam" id="TIGR03177">
    <property type="entry name" value="pilus_cpaB"/>
    <property type="match status" value="1"/>
</dbReference>
<accession>A0A059FTF4</accession>
<dbReference type="EMBL" id="ARYK01000001">
    <property type="protein sequence ID" value="KCZ93955.1"/>
    <property type="molecule type" value="Genomic_DNA"/>
</dbReference>
<evidence type="ECO:0000313" key="3">
    <source>
        <dbReference type="Proteomes" id="UP000025171"/>
    </source>
</evidence>
<dbReference type="RefSeq" id="WP_035612744.1">
    <property type="nucleotide sequence ID" value="NZ_ARYK01000001.1"/>
</dbReference>
<dbReference type="PATRIC" id="fig|1280950.3.peg.253"/>
<dbReference type="STRING" id="1280950.HJO_01230"/>
<comment type="caution">
    <text evidence="2">The sequence shown here is derived from an EMBL/GenBank/DDBJ whole genome shotgun (WGS) entry which is preliminary data.</text>
</comment>
<protein>
    <submittedName>
        <fullName evidence="2">Putative Flp pilus assembly protein CpaB</fullName>
    </submittedName>
</protein>
<organism evidence="2 3">
    <name type="scientific">Hyphomonas johnsonii MHS-2</name>
    <dbReference type="NCBI Taxonomy" id="1280950"/>
    <lineage>
        <taxon>Bacteria</taxon>
        <taxon>Pseudomonadati</taxon>
        <taxon>Pseudomonadota</taxon>
        <taxon>Alphaproteobacteria</taxon>
        <taxon>Hyphomonadales</taxon>
        <taxon>Hyphomonadaceae</taxon>
        <taxon>Hyphomonas</taxon>
    </lineage>
</organism>
<proteinExistence type="predicted"/>
<dbReference type="AlphaFoldDB" id="A0A059FTF4"/>
<keyword evidence="3" id="KW-1185">Reference proteome</keyword>